<dbReference type="InterPro" id="IPR002347">
    <property type="entry name" value="SDR_fam"/>
</dbReference>
<dbReference type="PANTHER" id="PTHR48476:SF1">
    <property type="entry name" value="SHORT-CHAIN DEHYDROGENASE TIC 32, CHLOROPLASTIC-LIKE"/>
    <property type="match status" value="1"/>
</dbReference>
<dbReference type="Pfam" id="PF00106">
    <property type="entry name" value="adh_short"/>
    <property type="match status" value="1"/>
</dbReference>
<dbReference type="InterPro" id="IPR036291">
    <property type="entry name" value="NAD(P)-bd_dom_sf"/>
</dbReference>
<dbReference type="InterPro" id="IPR055280">
    <property type="entry name" value="TIC32"/>
</dbReference>
<dbReference type="SUPFAM" id="SSF51735">
    <property type="entry name" value="NAD(P)-binding Rossmann-fold domains"/>
    <property type="match status" value="1"/>
</dbReference>
<evidence type="ECO:0000313" key="3">
    <source>
        <dbReference type="Proteomes" id="UP001567538"/>
    </source>
</evidence>
<organism evidence="2 3">
    <name type="scientific">Salvia divinorum</name>
    <name type="common">Maria pastora</name>
    <name type="synonym">Diviner's sage</name>
    <dbReference type="NCBI Taxonomy" id="28513"/>
    <lineage>
        <taxon>Eukaryota</taxon>
        <taxon>Viridiplantae</taxon>
        <taxon>Streptophyta</taxon>
        <taxon>Embryophyta</taxon>
        <taxon>Tracheophyta</taxon>
        <taxon>Spermatophyta</taxon>
        <taxon>Magnoliopsida</taxon>
        <taxon>eudicotyledons</taxon>
        <taxon>Gunneridae</taxon>
        <taxon>Pentapetalae</taxon>
        <taxon>asterids</taxon>
        <taxon>lamiids</taxon>
        <taxon>Lamiales</taxon>
        <taxon>Lamiaceae</taxon>
        <taxon>Nepetoideae</taxon>
        <taxon>Mentheae</taxon>
        <taxon>Salviinae</taxon>
        <taxon>Salvia</taxon>
        <taxon>Salvia subgen. Calosphace</taxon>
    </lineage>
</organism>
<dbReference type="PRINTS" id="PR00081">
    <property type="entry name" value="GDHRDH"/>
</dbReference>
<dbReference type="PANTHER" id="PTHR48476">
    <property type="entry name" value="SHORT-CHAIN DEHYDROGENASE TIC 32, CHLOROPLASTIC-LIKE"/>
    <property type="match status" value="1"/>
</dbReference>
<protein>
    <submittedName>
        <fullName evidence="2">NADP-retinol dehydrogenase</fullName>
        <ecNumber evidence="2">1.1.1.300</ecNumber>
    </submittedName>
</protein>
<accession>A0ABD1IHR8</accession>
<evidence type="ECO:0000313" key="2">
    <source>
        <dbReference type="EMBL" id="KAL1568245.1"/>
    </source>
</evidence>
<name>A0ABD1IHR8_SALDI</name>
<dbReference type="EMBL" id="JBEAFC010000002">
    <property type="protein sequence ID" value="KAL1568245.1"/>
    <property type="molecule type" value="Genomic_DNA"/>
</dbReference>
<keyword evidence="3" id="KW-1185">Reference proteome</keyword>
<comment type="caution">
    <text evidence="2">The sequence shown here is derived from an EMBL/GenBank/DDBJ whole genome shotgun (WGS) entry which is preliminary data.</text>
</comment>
<reference evidence="2 3" key="1">
    <citation type="submission" date="2024-06" db="EMBL/GenBank/DDBJ databases">
        <title>A chromosome level genome sequence of Diviner's sage (Salvia divinorum).</title>
        <authorList>
            <person name="Ford S.A."/>
            <person name="Ro D.-K."/>
            <person name="Ness R.W."/>
            <person name="Phillips M.A."/>
        </authorList>
    </citation>
    <scope>NUCLEOTIDE SEQUENCE [LARGE SCALE GENOMIC DNA]</scope>
    <source>
        <strain evidence="2">SAF-2024a</strain>
        <tissue evidence="2">Leaf</tissue>
    </source>
</reference>
<dbReference type="EC" id="1.1.1.300" evidence="2"/>
<dbReference type="Proteomes" id="UP001567538">
    <property type="component" value="Unassembled WGS sequence"/>
</dbReference>
<dbReference type="AlphaFoldDB" id="A0ABD1IHR8"/>
<dbReference type="PRINTS" id="PR00080">
    <property type="entry name" value="SDRFAMILY"/>
</dbReference>
<evidence type="ECO:0000256" key="1">
    <source>
        <dbReference type="RuleBase" id="RU000363"/>
    </source>
</evidence>
<dbReference type="GO" id="GO:0052650">
    <property type="term" value="F:all-trans-retinol dehydrogenase (NADP+) activity"/>
    <property type="evidence" value="ECO:0007669"/>
    <property type="project" value="UniProtKB-EC"/>
</dbReference>
<sequence length="324" mass="35443">MNAFKYLAGIAGQSGYGSKTTAQQVAEGSIKPSSHRLTAIVTGATSGLGEETARVLAMSGVRVVIAALDLRRAEKVKEDIEKESPQAEIIILELNLASFASIKRFCANFLSLGLPLHILINNAGKMSRKLEYSEDNIELTFATNYLGHFLLTEMLLENMVETAAKSGVEGRIVNVASALHTLVNRNQFRFTEWIDPKSYNGPLYYAKSKLASILHAKKLSRQLKAKGANVTINSLHPGIIKTEISSDYRVISDFVHFMISKFIKSIPQGAATTCYVALSPQLAGVSGEYFADCNVSSCSALACDQTLAWSLWNQTRELVDRMVK</sequence>
<proteinExistence type="inferred from homology"/>
<gene>
    <name evidence="2" type="ORF">AAHA92_03637</name>
</gene>
<keyword evidence="2" id="KW-0560">Oxidoreductase</keyword>
<comment type="similarity">
    <text evidence="1">Belongs to the short-chain dehydrogenases/reductases (SDR) family.</text>
</comment>
<dbReference type="Gene3D" id="3.40.50.720">
    <property type="entry name" value="NAD(P)-binding Rossmann-like Domain"/>
    <property type="match status" value="1"/>
</dbReference>